<dbReference type="AlphaFoldDB" id="A0A445FV89"/>
<keyword evidence="3" id="KW-1185">Reference proteome</keyword>
<name>A0A445FV89_GLYSO</name>
<dbReference type="Gene3D" id="3.10.10.10">
    <property type="entry name" value="HIV Type 1 Reverse Transcriptase, subunit A, domain 1"/>
    <property type="match status" value="1"/>
</dbReference>
<evidence type="ECO:0000256" key="1">
    <source>
        <dbReference type="SAM" id="MobiDB-lite"/>
    </source>
</evidence>
<dbReference type="EMBL" id="QZWG01000018">
    <property type="protein sequence ID" value="RZB52840.1"/>
    <property type="molecule type" value="Genomic_DNA"/>
</dbReference>
<evidence type="ECO:0000313" key="2">
    <source>
        <dbReference type="EMBL" id="RZB52840.1"/>
    </source>
</evidence>
<dbReference type="Gene3D" id="3.30.70.270">
    <property type="match status" value="1"/>
</dbReference>
<accession>A0A445FV89</accession>
<reference evidence="2 3" key="1">
    <citation type="submission" date="2018-09" db="EMBL/GenBank/DDBJ databases">
        <title>A high-quality reference genome of wild soybean provides a powerful tool to mine soybean genomes.</title>
        <authorList>
            <person name="Xie M."/>
            <person name="Chung C.Y.L."/>
            <person name="Li M.-W."/>
            <person name="Wong F.-L."/>
            <person name="Chan T.-F."/>
            <person name="Lam H.-M."/>
        </authorList>
    </citation>
    <scope>NUCLEOTIDE SEQUENCE [LARGE SCALE GENOMIC DNA]</scope>
    <source>
        <strain evidence="3">cv. W05</strain>
        <tissue evidence="2">Hypocotyl of etiolated seedlings</tissue>
    </source>
</reference>
<feature type="compositionally biased region" description="Basic and acidic residues" evidence="1">
    <location>
        <begin position="271"/>
        <end position="280"/>
    </location>
</feature>
<dbReference type="PANTHER" id="PTHR33240:SF15">
    <property type="entry name" value="GAG-PRO-LIKE PROTEIN"/>
    <property type="match status" value="1"/>
</dbReference>
<dbReference type="Proteomes" id="UP000289340">
    <property type="component" value="Chromosome 18"/>
</dbReference>
<protein>
    <recommendedName>
        <fullName evidence="4">Retrotransposon gag domain-containing protein</fullName>
    </recommendedName>
</protein>
<dbReference type="PANTHER" id="PTHR33240">
    <property type="entry name" value="OS08G0508500 PROTEIN"/>
    <property type="match status" value="1"/>
</dbReference>
<sequence length="720" mass="82779">MTLHSYKYQSQVLQVPPPFLLTKALLKADVKTYPAISRQLSLAHPWLALGLTSDTRPLSKTSSSSSYDRHKYSKQLQTHIVEIKRCHEKELRKLKADHDQLEVHARRPQGDKHSAHTFLEHTQGESHSQRIDITDDLSLSHMHLQARRTTRQHLFVDWIMEADIPLAWKPLNLERYDGTTYSNEHLDAFLTQANLYTNNDAILCHVFPLSFKEETLTWYGGLPPKSIDNFDTLVEQFSVNFQLGRTHQATPDEASQAGVRRNQILQTTTKQKQDLEDTKRSSIGTTKQTEEERNTEVDKDTSNNGMSDNSQKNRNPPYRDFKGINPVNQDNLVVVSIIIPNFMVSRVFIDQGSSTDILYWKTFQRLEISPNIFHPHVGPFLGFTSEMVETRGYVDLMTTFGQGKHSRIFTIRYLLVDVYTSYFALICRKTRNKLGAIVSTPHLKMKFPTLTVEIVTVKANQKQARQCYVENLNIAPCSPIKEPAMPHPIVFEGTRVMSVDESRDLTSYKQRCIANVLYKNVGLFAWQPADMPGIHPSIIYHKIVICPQAKPISQKKWKMREEQLKAVKEEVDKLLNANFIKEVRYSTWLTNVVMVYVDDMVVKSQSIAQHVAEPEEVFGELRKYDMRLNPEKHVLRKLELAGRIVAWSVEISEFDIHYEPCGPMKTQFMADFLAEFTENDKTTPDRRTLYVGSGTRIILEGPDNITLEQALKLNFRASNN</sequence>
<dbReference type="SUPFAM" id="SSF56672">
    <property type="entry name" value="DNA/RNA polymerases"/>
    <property type="match status" value="1"/>
</dbReference>
<proteinExistence type="predicted"/>
<feature type="compositionally biased region" description="Polar residues" evidence="1">
    <location>
        <begin position="302"/>
        <end position="314"/>
    </location>
</feature>
<dbReference type="InterPro" id="IPR043128">
    <property type="entry name" value="Rev_trsase/Diguanyl_cyclase"/>
</dbReference>
<organism evidence="2 3">
    <name type="scientific">Glycine soja</name>
    <name type="common">Wild soybean</name>
    <dbReference type="NCBI Taxonomy" id="3848"/>
    <lineage>
        <taxon>Eukaryota</taxon>
        <taxon>Viridiplantae</taxon>
        <taxon>Streptophyta</taxon>
        <taxon>Embryophyta</taxon>
        <taxon>Tracheophyta</taxon>
        <taxon>Spermatophyta</taxon>
        <taxon>Magnoliopsida</taxon>
        <taxon>eudicotyledons</taxon>
        <taxon>Gunneridae</taxon>
        <taxon>Pentapetalae</taxon>
        <taxon>rosids</taxon>
        <taxon>fabids</taxon>
        <taxon>Fabales</taxon>
        <taxon>Fabaceae</taxon>
        <taxon>Papilionoideae</taxon>
        <taxon>50 kb inversion clade</taxon>
        <taxon>NPAAA clade</taxon>
        <taxon>indigoferoid/millettioid clade</taxon>
        <taxon>Phaseoleae</taxon>
        <taxon>Glycine</taxon>
        <taxon>Glycine subgen. Soja</taxon>
    </lineage>
</organism>
<evidence type="ECO:0000313" key="3">
    <source>
        <dbReference type="Proteomes" id="UP000289340"/>
    </source>
</evidence>
<dbReference type="InterPro" id="IPR043502">
    <property type="entry name" value="DNA/RNA_pol_sf"/>
</dbReference>
<evidence type="ECO:0008006" key="4">
    <source>
        <dbReference type="Google" id="ProtNLM"/>
    </source>
</evidence>
<comment type="caution">
    <text evidence="2">The sequence shown here is derived from an EMBL/GenBank/DDBJ whole genome shotgun (WGS) entry which is preliminary data.</text>
</comment>
<feature type="compositionally biased region" description="Basic and acidic residues" evidence="1">
    <location>
        <begin position="288"/>
        <end position="301"/>
    </location>
</feature>
<gene>
    <name evidence="2" type="ORF">D0Y65_049053</name>
</gene>
<feature type="region of interest" description="Disordered" evidence="1">
    <location>
        <begin position="248"/>
        <end position="322"/>
    </location>
</feature>